<evidence type="ECO:0000256" key="4">
    <source>
        <dbReference type="ARBA" id="ARBA00023015"/>
    </source>
</evidence>
<evidence type="ECO:0000256" key="2">
    <source>
        <dbReference type="ARBA" id="ARBA00010289"/>
    </source>
</evidence>
<keyword evidence="3" id="KW-0678">Repressor</keyword>
<keyword evidence="6" id="KW-0804">Transcription</keyword>
<keyword evidence="5" id="KW-0010">Activator</keyword>
<keyword evidence="4" id="KW-0805">Transcription regulation</keyword>
<evidence type="ECO:0000313" key="9">
    <source>
        <dbReference type="EMBL" id="KAH0624084.1"/>
    </source>
</evidence>
<keyword evidence="7" id="KW-0539">Nucleus</keyword>
<dbReference type="InterPro" id="IPR051647">
    <property type="entry name" value="Mediator_comp_sub12"/>
</dbReference>
<dbReference type="Proteomes" id="UP000826234">
    <property type="component" value="Unassembled WGS sequence"/>
</dbReference>
<gene>
    <name evidence="9" type="ORF">JD844_007429</name>
</gene>
<feature type="domain" description="Mediator complex subunit Med12 LCEWAV-domain" evidence="8">
    <location>
        <begin position="2"/>
        <end position="167"/>
    </location>
</feature>
<dbReference type="InterPro" id="IPR021990">
    <property type="entry name" value="Mediator_Med12_LCEWAV"/>
</dbReference>
<evidence type="ECO:0000256" key="3">
    <source>
        <dbReference type="ARBA" id="ARBA00022491"/>
    </source>
</evidence>
<accession>A0ABQ7T371</accession>
<dbReference type="Pfam" id="PF12145">
    <property type="entry name" value="Med12-LCEWAV"/>
    <property type="match status" value="1"/>
</dbReference>
<evidence type="ECO:0000256" key="6">
    <source>
        <dbReference type="ARBA" id="ARBA00023163"/>
    </source>
</evidence>
<sequence length="329" mass="37221">MVRAKIYEVEQQIKQRGRAVEVRWSFDKCQESTAGVTISRVLHTLEVLDRHCFDRSDSSNSMESLYHKIFWPNQNKDSQEVAPNDEAVVTLLCEWAVSSKRSGKHRAMAVAKLLEKRQAEIEAERCGEVEVLDEKESISSASLAGSSLPIFQNVLLRFLDTQAPSLFGERDLEAVVTDKSPRDIKIFSPMPGEPCENLSSMSILDRRISINSEKSMKRDKVRELIFPSNYNLLRHLQYATHFPIPLSNLIVRQLEINTIAEKFRNIAEHMKLVNTCQSLPTFVLKSMQPTVGASLISLIGIAMLGTMIKRTIIHTTADIILAKPGSWIR</sequence>
<evidence type="ECO:0000313" key="10">
    <source>
        <dbReference type="Proteomes" id="UP000826234"/>
    </source>
</evidence>
<dbReference type="EMBL" id="JAIPUX010001880">
    <property type="protein sequence ID" value="KAH0624084.1"/>
    <property type="molecule type" value="Genomic_DNA"/>
</dbReference>
<comment type="similarity">
    <text evidence="2">Belongs to the Mediator complex subunit 12 family.</text>
</comment>
<comment type="subcellular location">
    <subcellularLocation>
        <location evidence="1">Nucleus</location>
    </subcellularLocation>
</comment>
<name>A0ABQ7T371_PHRPL</name>
<comment type="caution">
    <text evidence="9">The sequence shown here is derived from an EMBL/GenBank/DDBJ whole genome shotgun (WGS) entry which is preliminary data.</text>
</comment>
<evidence type="ECO:0000259" key="8">
    <source>
        <dbReference type="Pfam" id="PF12145"/>
    </source>
</evidence>
<reference evidence="9 10" key="1">
    <citation type="journal article" date="2022" name="Gigascience">
        <title>A chromosome-level genome assembly and annotation of the desert horned lizard, Phrynosoma platyrhinos, provides insight into chromosomal rearrangements among reptiles.</title>
        <authorList>
            <person name="Koochekian N."/>
            <person name="Ascanio A."/>
            <person name="Farleigh K."/>
            <person name="Card D.C."/>
            <person name="Schield D.R."/>
            <person name="Castoe T.A."/>
            <person name="Jezkova T."/>
        </authorList>
    </citation>
    <scope>NUCLEOTIDE SEQUENCE [LARGE SCALE GENOMIC DNA]</scope>
    <source>
        <strain evidence="9">NK-2021</strain>
    </source>
</reference>
<evidence type="ECO:0000256" key="1">
    <source>
        <dbReference type="ARBA" id="ARBA00004123"/>
    </source>
</evidence>
<keyword evidence="10" id="KW-1185">Reference proteome</keyword>
<dbReference type="PANTHER" id="PTHR46007:SF3">
    <property type="entry name" value="MEDIATOR OF RNA POLYMERASE II TRANSCRIPTION SUBUNIT 12-LIKE PROTEIN"/>
    <property type="match status" value="1"/>
</dbReference>
<organism evidence="9 10">
    <name type="scientific">Phrynosoma platyrhinos</name>
    <name type="common">Desert horned lizard</name>
    <dbReference type="NCBI Taxonomy" id="52577"/>
    <lineage>
        <taxon>Eukaryota</taxon>
        <taxon>Metazoa</taxon>
        <taxon>Chordata</taxon>
        <taxon>Craniata</taxon>
        <taxon>Vertebrata</taxon>
        <taxon>Euteleostomi</taxon>
        <taxon>Lepidosauria</taxon>
        <taxon>Squamata</taxon>
        <taxon>Bifurcata</taxon>
        <taxon>Unidentata</taxon>
        <taxon>Episquamata</taxon>
        <taxon>Toxicofera</taxon>
        <taxon>Iguania</taxon>
        <taxon>Phrynosomatidae</taxon>
        <taxon>Phrynosomatinae</taxon>
        <taxon>Phrynosoma</taxon>
    </lineage>
</organism>
<protein>
    <recommendedName>
        <fullName evidence="8">Mediator complex subunit Med12 LCEWAV-domain domain-containing protein</fullName>
    </recommendedName>
</protein>
<evidence type="ECO:0000256" key="5">
    <source>
        <dbReference type="ARBA" id="ARBA00023159"/>
    </source>
</evidence>
<evidence type="ECO:0000256" key="7">
    <source>
        <dbReference type="ARBA" id="ARBA00023242"/>
    </source>
</evidence>
<dbReference type="PANTHER" id="PTHR46007">
    <property type="entry name" value="MEDIATOR OF RNA POLYMERASE II TRANSCRIPTION SUBUNIT 12"/>
    <property type="match status" value="1"/>
</dbReference>
<proteinExistence type="inferred from homology"/>